<keyword evidence="9 12" id="KW-0573">Peptidoglycan synthesis</keyword>
<evidence type="ECO:0000259" key="15">
    <source>
        <dbReference type="Pfam" id="PF02875"/>
    </source>
</evidence>
<dbReference type="GO" id="GO:0004326">
    <property type="term" value="F:tetrahydrofolylpolyglutamate synthase activity"/>
    <property type="evidence" value="ECO:0007669"/>
    <property type="project" value="InterPro"/>
</dbReference>
<dbReference type="GO" id="GO:0008360">
    <property type="term" value="P:regulation of cell shape"/>
    <property type="evidence" value="ECO:0007669"/>
    <property type="project" value="UniProtKB-KW"/>
</dbReference>
<dbReference type="Gene3D" id="3.40.1190.10">
    <property type="entry name" value="Mur-like, catalytic domain"/>
    <property type="match status" value="1"/>
</dbReference>
<dbReference type="InterPro" id="IPR000713">
    <property type="entry name" value="Mur_ligase_N"/>
</dbReference>
<gene>
    <name evidence="12" type="primary">murE</name>
    <name evidence="17" type="ORF">H9980_04445</name>
</gene>
<dbReference type="InterPro" id="IPR036565">
    <property type="entry name" value="Mur-like_cat_sf"/>
</dbReference>
<comment type="PTM">
    <text evidence="12">Carboxylation is probably crucial for Mg(2+) binding and, consequently, for the gamma-phosphate positioning of ATP.</text>
</comment>
<reference evidence="17" key="1">
    <citation type="journal article" date="2021" name="PeerJ">
        <title>Extensive microbial diversity within the chicken gut microbiome revealed by metagenomics and culture.</title>
        <authorList>
            <person name="Gilroy R."/>
            <person name="Ravi A."/>
            <person name="Getino M."/>
            <person name="Pursley I."/>
            <person name="Horton D.L."/>
            <person name="Alikhan N.F."/>
            <person name="Baker D."/>
            <person name="Gharbi K."/>
            <person name="Hall N."/>
            <person name="Watson M."/>
            <person name="Adriaenssens E.M."/>
            <person name="Foster-Nyarko E."/>
            <person name="Jarju S."/>
            <person name="Secka A."/>
            <person name="Antonio M."/>
            <person name="Oren A."/>
            <person name="Chaudhuri R.R."/>
            <person name="La Ragione R."/>
            <person name="Hildebrand F."/>
            <person name="Pallen M.J."/>
        </authorList>
    </citation>
    <scope>NUCLEOTIDE SEQUENCE</scope>
    <source>
        <strain evidence="17">ChiGjej1B1-14440</strain>
    </source>
</reference>
<comment type="cofactor">
    <cofactor evidence="12">
        <name>Mg(2+)</name>
        <dbReference type="ChEBI" id="CHEBI:18420"/>
    </cofactor>
</comment>
<dbReference type="SUPFAM" id="SSF53623">
    <property type="entry name" value="MurD-like peptide ligases, catalytic domain"/>
    <property type="match status" value="1"/>
</dbReference>
<dbReference type="EC" id="6.3.2.13" evidence="12"/>
<accession>A0A9D2BMS0</accession>
<name>A0A9D2BMS0_9FIRM</name>
<feature type="domain" description="Mur ligase central" evidence="16">
    <location>
        <begin position="85"/>
        <end position="281"/>
    </location>
</feature>
<dbReference type="Pfam" id="PF02875">
    <property type="entry name" value="Mur_ligase_C"/>
    <property type="match status" value="1"/>
</dbReference>
<dbReference type="InterPro" id="IPR004101">
    <property type="entry name" value="Mur_ligase_C"/>
</dbReference>
<keyword evidence="10 12" id="KW-0131">Cell cycle</keyword>
<evidence type="ECO:0000313" key="18">
    <source>
        <dbReference type="Proteomes" id="UP000886724"/>
    </source>
</evidence>
<dbReference type="NCBIfam" id="TIGR01085">
    <property type="entry name" value="murE"/>
    <property type="match status" value="1"/>
</dbReference>
<dbReference type="InterPro" id="IPR005761">
    <property type="entry name" value="UDP-N-AcMur-Glu-dNH2Pim_ligase"/>
</dbReference>
<evidence type="ECO:0000256" key="4">
    <source>
        <dbReference type="ARBA" id="ARBA00022598"/>
    </source>
</evidence>
<keyword evidence="12" id="KW-0460">Magnesium</keyword>
<dbReference type="Proteomes" id="UP000886724">
    <property type="component" value="Unassembled WGS sequence"/>
</dbReference>
<keyword evidence="5 12" id="KW-0132">Cell division</keyword>
<keyword evidence="7 12" id="KW-0067">ATP-binding</keyword>
<keyword evidence="4 12" id="KW-0436">Ligase</keyword>
<evidence type="ECO:0000256" key="1">
    <source>
        <dbReference type="ARBA" id="ARBA00004752"/>
    </source>
</evidence>
<feature type="binding site" evidence="12">
    <location>
        <position position="127"/>
    </location>
    <ligand>
        <name>UDP-N-acetyl-alpha-D-muramoyl-L-alanyl-D-glutamate</name>
        <dbReference type="ChEBI" id="CHEBI:83900"/>
    </ligand>
</feature>
<evidence type="ECO:0000256" key="3">
    <source>
        <dbReference type="ARBA" id="ARBA00022490"/>
    </source>
</evidence>
<comment type="pathway">
    <text evidence="1 12 13">Cell wall biogenesis; peptidoglycan biosynthesis.</text>
</comment>
<dbReference type="GO" id="GO:0000287">
    <property type="term" value="F:magnesium ion binding"/>
    <property type="evidence" value="ECO:0007669"/>
    <property type="project" value="UniProtKB-UniRule"/>
</dbReference>
<comment type="caution">
    <text evidence="17">The sequence shown here is derived from an EMBL/GenBank/DDBJ whole genome shotgun (WGS) entry which is preliminary data.</text>
</comment>
<dbReference type="NCBIfam" id="NF001126">
    <property type="entry name" value="PRK00139.1-4"/>
    <property type="match status" value="1"/>
</dbReference>
<evidence type="ECO:0000256" key="6">
    <source>
        <dbReference type="ARBA" id="ARBA00022741"/>
    </source>
</evidence>
<evidence type="ECO:0000256" key="2">
    <source>
        <dbReference type="ARBA" id="ARBA00005898"/>
    </source>
</evidence>
<comment type="subcellular location">
    <subcellularLocation>
        <location evidence="12 13">Cytoplasm</location>
    </subcellularLocation>
</comment>
<reference evidence="17" key="2">
    <citation type="submission" date="2021-04" db="EMBL/GenBank/DDBJ databases">
        <authorList>
            <person name="Gilroy R."/>
        </authorList>
    </citation>
    <scope>NUCLEOTIDE SEQUENCE</scope>
    <source>
        <strain evidence="17">ChiGjej1B1-14440</strain>
    </source>
</reference>
<organism evidence="17 18">
    <name type="scientific">Candidatus Erysipelatoclostridium merdavium</name>
    <dbReference type="NCBI Taxonomy" id="2838566"/>
    <lineage>
        <taxon>Bacteria</taxon>
        <taxon>Bacillati</taxon>
        <taxon>Bacillota</taxon>
        <taxon>Erysipelotrichia</taxon>
        <taxon>Erysipelotrichales</taxon>
        <taxon>Erysipelotrichales incertae sedis</taxon>
    </lineage>
</organism>
<evidence type="ECO:0000256" key="12">
    <source>
        <dbReference type="HAMAP-Rule" id="MF_00208"/>
    </source>
</evidence>
<dbReference type="InterPro" id="IPR036615">
    <property type="entry name" value="Mur_ligase_C_dom_sf"/>
</dbReference>
<keyword evidence="3 12" id="KW-0963">Cytoplasm</keyword>
<evidence type="ECO:0000256" key="13">
    <source>
        <dbReference type="RuleBase" id="RU004135"/>
    </source>
</evidence>
<dbReference type="PANTHER" id="PTHR23135:SF4">
    <property type="entry name" value="UDP-N-ACETYLMURAMOYL-L-ALANYL-D-GLUTAMATE--2,6-DIAMINOPIMELATE LIGASE MURE HOMOLOG, CHLOROPLASTIC"/>
    <property type="match status" value="1"/>
</dbReference>
<evidence type="ECO:0000256" key="9">
    <source>
        <dbReference type="ARBA" id="ARBA00022984"/>
    </source>
</evidence>
<dbReference type="PROSITE" id="PS01011">
    <property type="entry name" value="FOLYLPOLYGLU_SYNT_1"/>
    <property type="match status" value="1"/>
</dbReference>
<feature type="binding site" evidence="12">
    <location>
        <position position="155"/>
    </location>
    <ligand>
        <name>UDP-N-acetyl-alpha-D-muramoyl-L-alanyl-D-glutamate</name>
        <dbReference type="ChEBI" id="CHEBI:83900"/>
    </ligand>
</feature>
<feature type="binding site" evidence="12">
    <location>
        <begin position="86"/>
        <end position="92"/>
    </location>
    <ligand>
        <name>ATP</name>
        <dbReference type="ChEBI" id="CHEBI:30616"/>
    </ligand>
</feature>
<sequence length="458" mass="51935">MEVALKTDSRKVKPGDTFIAIPNVVRDGHDYIEQAIKNGATKIIAERGKYSVETIIVESTREYLKEYLYKNYYPLIKDMKLIGLTGTNGKTTTCLMIYQILKMLGQKVAYMGTVGFYYGDVKKPMVNTTPDVDVLYNMLLEAKDHGVEYFVMEVSSHALDMERIYGLEFDEVAFTNLTQDHLDYHKTLENYANAKQKLFKKTRNNKVSVINGDDPHYQHFVLDNNNNIIISANEGDLLIEKITFSHLGTSFKFNYQGNEYKTSLNMVGRYNVYNYLIALLLVHCLGFKIEDILQLNEELKAPAGRMELIKYGTNSIFVDFAHTPDAVLNVLRSAHEFKAGKIITIIGCGGDRDPLKRPIMGKIAVENSDYVIFTSDNPRSEDPLKILDDITASLTNDSYVVEVDRVKAIRQGIDLLKGNDVLMILGKGHEDYQITKEGKHHFSDQEEVAKYLAIKSGK</sequence>
<dbReference type="GO" id="GO:0005737">
    <property type="term" value="C:cytoplasm"/>
    <property type="evidence" value="ECO:0007669"/>
    <property type="project" value="UniProtKB-SubCell"/>
</dbReference>
<feature type="binding site" evidence="12">
    <location>
        <position position="430"/>
    </location>
    <ligand>
        <name>meso-2,6-diaminopimelate</name>
        <dbReference type="ChEBI" id="CHEBI:57791"/>
    </ligand>
</feature>
<feature type="binding site" evidence="12">
    <location>
        <position position="9"/>
    </location>
    <ligand>
        <name>UDP-N-acetyl-alpha-D-muramoyl-L-alanyl-D-glutamate</name>
        <dbReference type="ChEBI" id="CHEBI:83900"/>
    </ligand>
</feature>
<dbReference type="InterPro" id="IPR018109">
    <property type="entry name" value="Folylpolyglutamate_synth_CS"/>
</dbReference>
<dbReference type="Gene3D" id="3.90.190.20">
    <property type="entry name" value="Mur ligase, C-terminal domain"/>
    <property type="match status" value="1"/>
</dbReference>
<feature type="domain" description="Mur ligase N-terminal catalytic" evidence="14">
    <location>
        <begin position="5"/>
        <end position="50"/>
    </location>
</feature>
<dbReference type="GO" id="GO:0009252">
    <property type="term" value="P:peptidoglycan biosynthetic process"/>
    <property type="evidence" value="ECO:0007669"/>
    <property type="project" value="UniProtKB-UniRule"/>
</dbReference>
<keyword evidence="8 12" id="KW-0133">Cell shape</keyword>
<dbReference type="SUPFAM" id="SSF53244">
    <property type="entry name" value="MurD-like peptide ligases, peptide-binding domain"/>
    <property type="match status" value="1"/>
</dbReference>
<dbReference type="GO" id="GO:0005524">
    <property type="term" value="F:ATP binding"/>
    <property type="evidence" value="ECO:0007669"/>
    <property type="project" value="UniProtKB-UniRule"/>
</dbReference>
<dbReference type="Pfam" id="PF01225">
    <property type="entry name" value="Mur_ligase"/>
    <property type="match status" value="1"/>
</dbReference>
<dbReference type="EMBL" id="DXET01000101">
    <property type="protein sequence ID" value="HIX81207.1"/>
    <property type="molecule type" value="Genomic_DNA"/>
</dbReference>
<feature type="domain" description="Mur ligase C-terminal" evidence="15">
    <location>
        <begin position="304"/>
        <end position="428"/>
    </location>
</feature>
<dbReference type="PANTHER" id="PTHR23135">
    <property type="entry name" value="MUR LIGASE FAMILY MEMBER"/>
    <property type="match status" value="1"/>
</dbReference>
<evidence type="ECO:0000256" key="11">
    <source>
        <dbReference type="ARBA" id="ARBA00023316"/>
    </source>
</evidence>
<dbReference type="GO" id="GO:0071555">
    <property type="term" value="P:cell wall organization"/>
    <property type="evidence" value="ECO:0007669"/>
    <property type="project" value="UniProtKB-KW"/>
</dbReference>
<comment type="catalytic activity">
    <reaction evidence="12">
        <text>UDP-N-acetyl-alpha-D-muramoyl-L-alanyl-D-glutamate + meso-2,6-diaminopimelate + ATP = UDP-N-acetyl-alpha-D-muramoyl-L-alanyl-gamma-D-glutamyl-meso-2,6-diaminopimelate + ADP + phosphate + H(+)</text>
        <dbReference type="Rhea" id="RHEA:23676"/>
        <dbReference type="ChEBI" id="CHEBI:15378"/>
        <dbReference type="ChEBI" id="CHEBI:30616"/>
        <dbReference type="ChEBI" id="CHEBI:43474"/>
        <dbReference type="ChEBI" id="CHEBI:57791"/>
        <dbReference type="ChEBI" id="CHEBI:83900"/>
        <dbReference type="ChEBI" id="CHEBI:83905"/>
        <dbReference type="ChEBI" id="CHEBI:456216"/>
        <dbReference type="EC" id="6.3.2.13"/>
    </reaction>
</comment>
<dbReference type="HAMAP" id="MF_00208">
    <property type="entry name" value="MurE"/>
    <property type="match status" value="1"/>
</dbReference>
<comment type="function">
    <text evidence="12">Catalyzes the addition of meso-diaminopimelic acid to the nucleotide precursor UDP-N-acetylmuramoyl-L-alanyl-D-glutamate (UMAG) in the biosynthesis of bacterial cell-wall peptidoglycan.</text>
</comment>
<comment type="similarity">
    <text evidence="2 12">Belongs to the MurCDEF family. MurE subfamily.</text>
</comment>
<feature type="binding site" evidence="12">
    <location>
        <position position="163"/>
    </location>
    <ligand>
        <name>UDP-N-acetyl-alpha-D-muramoyl-L-alanyl-D-glutamate</name>
        <dbReference type="ChEBI" id="CHEBI:83900"/>
    </ligand>
</feature>
<feature type="binding site" evidence="12">
    <location>
        <position position="426"/>
    </location>
    <ligand>
        <name>meso-2,6-diaminopimelate</name>
        <dbReference type="ChEBI" id="CHEBI:57791"/>
    </ligand>
</feature>
<feature type="short sequence motif" description="Meso-diaminopimelate recognition motif" evidence="12">
    <location>
        <begin position="376"/>
        <end position="379"/>
    </location>
</feature>
<feature type="binding site" evidence="12">
    <location>
        <position position="352"/>
    </location>
    <ligand>
        <name>meso-2,6-diaminopimelate</name>
        <dbReference type="ChEBI" id="CHEBI:57791"/>
    </ligand>
</feature>
<evidence type="ECO:0000256" key="5">
    <source>
        <dbReference type="ARBA" id="ARBA00022618"/>
    </source>
</evidence>
<protein>
    <recommendedName>
        <fullName evidence="12">UDP-N-acetylmuramoyl-L-alanyl-D-glutamate--2,6-diaminopimelate ligase</fullName>
        <ecNumber evidence="12">6.3.2.13</ecNumber>
    </recommendedName>
    <alternativeName>
        <fullName evidence="12">Meso-A2pm-adding enzyme</fullName>
    </alternativeName>
    <alternativeName>
        <fullName evidence="12">Meso-diaminopimelate-adding enzyme</fullName>
    </alternativeName>
    <alternativeName>
        <fullName evidence="12">UDP-MurNAc-L-Ala-D-Glu:meso-diaminopimelate ligase</fullName>
    </alternativeName>
    <alternativeName>
        <fullName evidence="12">UDP-MurNAc-tripeptide synthetase</fullName>
    </alternativeName>
    <alternativeName>
        <fullName evidence="12">UDP-N-acetylmuramyl-tripeptide synthetase</fullName>
    </alternativeName>
</protein>
<dbReference type="SUPFAM" id="SSF63418">
    <property type="entry name" value="MurE/MurF N-terminal domain"/>
    <property type="match status" value="1"/>
</dbReference>
<comment type="caution">
    <text evidence="12">Lacks conserved residue(s) required for the propagation of feature annotation.</text>
</comment>
<dbReference type="Gene3D" id="3.40.1390.10">
    <property type="entry name" value="MurE/MurF, N-terminal domain"/>
    <property type="match status" value="1"/>
</dbReference>
<dbReference type="InterPro" id="IPR013221">
    <property type="entry name" value="Mur_ligase_cen"/>
</dbReference>
<evidence type="ECO:0000259" key="16">
    <source>
        <dbReference type="Pfam" id="PF08245"/>
    </source>
</evidence>
<feature type="binding site" evidence="12">
    <location>
        <begin position="376"/>
        <end position="379"/>
    </location>
    <ligand>
        <name>meso-2,6-diaminopimelate</name>
        <dbReference type="ChEBI" id="CHEBI:57791"/>
    </ligand>
</feature>
<evidence type="ECO:0000256" key="10">
    <source>
        <dbReference type="ARBA" id="ARBA00023306"/>
    </source>
</evidence>
<dbReference type="InterPro" id="IPR035911">
    <property type="entry name" value="MurE/MurF_N"/>
</dbReference>
<evidence type="ECO:0000313" key="17">
    <source>
        <dbReference type="EMBL" id="HIX81207.1"/>
    </source>
</evidence>
<dbReference type="GO" id="GO:0051301">
    <property type="term" value="P:cell division"/>
    <property type="evidence" value="ECO:0007669"/>
    <property type="project" value="UniProtKB-KW"/>
</dbReference>
<proteinExistence type="inferred from homology"/>
<dbReference type="GO" id="GO:0008765">
    <property type="term" value="F:UDP-N-acetylmuramoylalanyl-D-glutamate-2,6-diaminopimelate ligase activity"/>
    <property type="evidence" value="ECO:0007669"/>
    <property type="project" value="UniProtKB-UniRule"/>
</dbReference>
<feature type="modified residue" description="N6-carboxylysine" evidence="12">
    <location>
        <position position="195"/>
    </location>
</feature>
<feature type="binding site" evidence="12">
    <location>
        <begin position="128"/>
        <end position="129"/>
    </location>
    <ligand>
        <name>UDP-N-acetyl-alpha-D-muramoyl-L-alanyl-D-glutamate</name>
        <dbReference type="ChEBI" id="CHEBI:83900"/>
    </ligand>
</feature>
<evidence type="ECO:0000259" key="14">
    <source>
        <dbReference type="Pfam" id="PF01225"/>
    </source>
</evidence>
<keyword evidence="11 12" id="KW-0961">Cell wall biogenesis/degradation</keyword>
<evidence type="ECO:0000256" key="7">
    <source>
        <dbReference type="ARBA" id="ARBA00022840"/>
    </source>
</evidence>
<evidence type="ECO:0000256" key="8">
    <source>
        <dbReference type="ARBA" id="ARBA00022960"/>
    </source>
</evidence>
<dbReference type="Pfam" id="PF08245">
    <property type="entry name" value="Mur_ligase_M"/>
    <property type="match status" value="1"/>
</dbReference>
<keyword evidence="6 12" id="KW-0547">Nucleotide-binding</keyword>
<dbReference type="AlphaFoldDB" id="A0A9D2BMS0"/>